<proteinExistence type="predicted"/>
<gene>
    <name evidence="1" type="ORF">GIL414_LOCUS31497</name>
</gene>
<protein>
    <submittedName>
        <fullName evidence="1">Uncharacterized protein</fullName>
    </submittedName>
</protein>
<dbReference type="AlphaFoldDB" id="A0A8S2W979"/>
<dbReference type="EMBL" id="CAJOBJ010063917">
    <property type="protein sequence ID" value="CAF4430051.1"/>
    <property type="molecule type" value="Genomic_DNA"/>
</dbReference>
<dbReference type="Proteomes" id="UP000681720">
    <property type="component" value="Unassembled WGS sequence"/>
</dbReference>
<reference evidence="1" key="1">
    <citation type="submission" date="2021-02" db="EMBL/GenBank/DDBJ databases">
        <authorList>
            <person name="Nowell W R."/>
        </authorList>
    </citation>
    <scope>NUCLEOTIDE SEQUENCE</scope>
</reference>
<feature type="non-terminal residue" evidence="1">
    <location>
        <position position="1"/>
    </location>
</feature>
<accession>A0A8S2W979</accession>
<name>A0A8S2W979_9BILA</name>
<sequence length="82" mass="9620">AEPTVNEIIDPVKAIENYKRENKYLKEELALHNTLVNRNGISYEPLSEQQLYEIENQCRRFIDGSLDEVEIQNVRQVQGLFI</sequence>
<comment type="caution">
    <text evidence="1">The sequence shown here is derived from an EMBL/GenBank/DDBJ whole genome shotgun (WGS) entry which is preliminary data.</text>
</comment>
<evidence type="ECO:0000313" key="2">
    <source>
        <dbReference type="Proteomes" id="UP000681720"/>
    </source>
</evidence>
<organism evidence="1 2">
    <name type="scientific">Rotaria magnacalcarata</name>
    <dbReference type="NCBI Taxonomy" id="392030"/>
    <lineage>
        <taxon>Eukaryota</taxon>
        <taxon>Metazoa</taxon>
        <taxon>Spiralia</taxon>
        <taxon>Gnathifera</taxon>
        <taxon>Rotifera</taxon>
        <taxon>Eurotatoria</taxon>
        <taxon>Bdelloidea</taxon>
        <taxon>Philodinida</taxon>
        <taxon>Philodinidae</taxon>
        <taxon>Rotaria</taxon>
    </lineage>
</organism>
<evidence type="ECO:0000313" key="1">
    <source>
        <dbReference type="EMBL" id="CAF4430051.1"/>
    </source>
</evidence>